<dbReference type="Pfam" id="PF09856">
    <property type="entry name" value="ScfRs"/>
    <property type="match status" value="1"/>
</dbReference>
<gene>
    <name evidence="6" type="ORF">J2S39_000327</name>
</gene>
<evidence type="ECO:0000256" key="3">
    <source>
        <dbReference type="ARBA" id="ARBA00023125"/>
    </source>
</evidence>
<accession>A0ABU1ZUP3</accession>
<dbReference type="InterPro" id="IPR010359">
    <property type="entry name" value="IrrE_HExxH"/>
</dbReference>
<name>A0ABU1ZUP3_9CORY</name>
<evidence type="ECO:0000259" key="5">
    <source>
        <dbReference type="PROSITE" id="PS50943"/>
    </source>
</evidence>
<dbReference type="CDD" id="cd00093">
    <property type="entry name" value="HTH_XRE"/>
    <property type="match status" value="1"/>
</dbReference>
<dbReference type="Pfam" id="PF01381">
    <property type="entry name" value="HTH_3"/>
    <property type="match status" value="1"/>
</dbReference>
<keyword evidence="4" id="KW-0804">Transcription</keyword>
<keyword evidence="3" id="KW-0238">DNA-binding</keyword>
<comment type="caution">
    <text evidence="6">The sequence shown here is derived from an EMBL/GenBank/DDBJ whole genome shotgun (WGS) entry which is preliminary data.</text>
</comment>
<sequence>MTKHFAGARIHTLRRTAGLTQVEMAKRLGISTSYLNQLENDQRPLTVTVLMSLSQAFDTPAGFFSTDQDARAIAQLKEVFPGTPEDQLADLVARYPELVPRMVKDQSPTTSPFEEVRDFYYATNNYFHKLDTTGEELSLALGPMRLRVPRLVARLESDAGVTVDFRGQIDGPRRHYLPAERRLVLRTGLSDAQLAFELSMQYALLVHGEEIEMMAAPLSTKQAREIARRGLAQSFAAAVTMPYTEFLEHAEATRYDIDLLASRFSTSFESTAHRMSTLQRPGARGIPFFFVRTDRAGNISKRASATAFHFARTGGSCPLWVIHRAFETPNRVTRQIATMPDGRTYLWVARQIAGANKGFSKTRKEFAVGVGCDLEQAHRLVYSDGLDLTAGTGTPIGPGCITCPREHCPQRAFPFEGGIVTVDVNIGDEEPYRTK</sequence>
<evidence type="ECO:0000256" key="1">
    <source>
        <dbReference type="ARBA" id="ARBA00007227"/>
    </source>
</evidence>
<evidence type="ECO:0000256" key="2">
    <source>
        <dbReference type="ARBA" id="ARBA00023015"/>
    </source>
</evidence>
<dbReference type="Proteomes" id="UP001180840">
    <property type="component" value="Unassembled WGS sequence"/>
</dbReference>
<proteinExistence type="inferred from homology"/>
<feature type="domain" description="HTH cro/C1-type" evidence="5">
    <location>
        <begin position="10"/>
        <end position="64"/>
    </location>
</feature>
<evidence type="ECO:0000313" key="7">
    <source>
        <dbReference type="Proteomes" id="UP001180840"/>
    </source>
</evidence>
<protein>
    <submittedName>
        <fullName evidence="6">Transcriptional regulator/DNA-binding XRE family transcriptional regulator</fullName>
    </submittedName>
</protein>
<evidence type="ECO:0000313" key="6">
    <source>
        <dbReference type="EMBL" id="MDR7328651.1"/>
    </source>
</evidence>
<dbReference type="InterPro" id="IPR010982">
    <property type="entry name" value="Lambda_DNA-bd_dom_sf"/>
</dbReference>
<dbReference type="InterPro" id="IPR018653">
    <property type="entry name" value="ScfR_C"/>
</dbReference>
<dbReference type="InterPro" id="IPR050807">
    <property type="entry name" value="TransReg_Diox_bact_type"/>
</dbReference>
<comment type="similarity">
    <text evidence="1">Belongs to the short-chain fatty acyl-CoA assimilation regulator (ScfR) family.</text>
</comment>
<dbReference type="InterPro" id="IPR001387">
    <property type="entry name" value="Cro/C1-type_HTH"/>
</dbReference>
<dbReference type="PIRSF" id="PIRSF019251">
    <property type="entry name" value="Rv0465c"/>
    <property type="match status" value="1"/>
</dbReference>
<dbReference type="PANTHER" id="PTHR46797">
    <property type="entry name" value="HTH-TYPE TRANSCRIPTIONAL REGULATOR"/>
    <property type="match status" value="1"/>
</dbReference>
<dbReference type="SUPFAM" id="SSF47413">
    <property type="entry name" value="lambda repressor-like DNA-binding domains"/>
    <property type="match status" value="1"/>
</dbReference>
<dbReference type="EMBL" id="JAVDXZ010000001">
    <property type="protein sequence ID" value="MDR7328651.1"/>
    <property type="molecule type" value="Genomic_DNA"/>
</dbReference>
<dbReference type="PANTHER" id="PTHR46797:SF23">
    <property type="entry name" value="HTH-TYPE TRANSCRIPTIONAL REGULATOR SUTR"/>
    <property type="match status" value="1"/>
</dbReference>
<reference evidence="6" key="1">
    <citation type="submission" date="2023-07" db="EMBL/GenBank/DDBJ databases">
        <title>Sequencing the genomes of 1000 actinobacteria strains.</title>
        <authorList>
            <person name="Klenk H.-P."/>
        </authorList>
    </citation>
    <scope>NUCLEOTIDE SEQUENCE</scope>
    <source>
        <strain evidence="6">DSM 107476</strain>
    </source>
</reference>
<keyword evidence="2" id="KW-0805">Transcription regulation</keyword>
<dbReference type="Gene3D" id="1.10.260.40">
    <property type="entry name" value="lambda repressor-like DNA-binding domains"/>
    <property type="match status" value="1"/>
</dbReference>
<dbReference type="RefSeq" id="WP_290197657.1">
    <property type="nucleotide sequence ID" value="NZ_CP047654.1"/>
</dbReference>
<dbReference type="InterPro" id="IPR026281">
    <property type="entry name" value="HTH_RamB"/>
</dbReference>
<keyword evidence="7" id="KW-1185">Reference proteome</keyword>
<evidence type="ECO:0000256" key="4">
    <source>
        <dbReference type="ARBA" id="ARBA00023163"/>
    </source>
</evidence>
<dbReference type="Pfam" id="PF06114">
    <property type="entry name" value="Peptidase_M78"/>
    <property type="match status" value="1"/>
</dbReference>
<dbReference type="SMART" id="SM00530">
    <property type="entry name" value="HTH_XRE"/>
    <property type="match status" value="1"/>
</dbReference>
<organism evidence="6 7">
    <name type="scientific">Corynebacterium guangdongense</name>
    <dbReference type="NCBI Taxonomy" id="1783348"/>
    <lineage>
        <taxon>Bacteria</taxon>
        <taxon>Bacillati</taxon>
        <taxon>Actinomycetota</taxon>
        <taxon>Actinomycetes</taxon>
        <taxon>Mycobacteriales</taxon>
        <taxon>Corynebacteriaceae</taxon>
        <taxon>Corynebacterium</taxon>
    </lineage>
</organism>
<dbReference type="PROSITE" id="PS50943">
    <property type="entry name" value="HTH_CROC1"/>
    <property type="match status" value="1"/>
</dbReference>